<keyword evidence="7" id="KW-1185">Reference proteome</keyword>
<feature type="region of interest" description="Disordered" evidence="5">
    <location>
        <begin position="1"/>
        <end position="26"/>
    </location>
</feature>
<evidence type="ECO:0000313" key="6">
    <source>
        <dbReference type="EMBL" id="RNE95612.1"/>
    </source>
</evidence>
<keyword evidence="3" id="KW-0175">Coiled coil</keyword>
<dbReference type="GeneID" id="40323579"/>
<dbReference type="RefSeq" id="XP_029223109.1">
    <property type="nucleotide sequence ID" value="XM_029376763.1"/>
</dbReference>
<feature type="region of interest" description="Disordered" evidence="5">
    <location>
        <begin position="125"/>
        <end position="155"/>
    </location>
</feature>
<gene>
    <name evidence="6" type="ORF">Tco025E_09968</name>
</gene>
<dbReference type="PANTHER" id="PTHR14577">
    <property type="entry name" value="NUCLEOLAR PROTEIN 12"/>
    <property type="match status" value="1"/>
</dbReference>
<reference evidence="6 7" key="1">
    <citation type="journal article" date="2018" name="BMC Genomics">
        <title>Genomic comparison of Trypanosoma conorhini and Trypanosoma rangeli to Trypanosoma cruzi strains of high and low virulence.</title>
        <authorList>
            <person name="Bradwell K.R."/>
            <person name="Koparde V.N."/>
            <person name="Matveyev A.V."/>
            <person name="Serrano M.G."/>
            <person name="Alves J.M."/>
            <person name="Parikh H."/>
            <person name="Huang B."/>
            <person name="Lee V."/>
            <person name="Espinosa-Alvarez O."/>
            <person name="Ortiz P.A."/>
            <person name="Costa-Martins A.G."/>
            <person name="Teixeira M.M."/>
            <person name="Buck G.A."/>
        </authorList>
    </citation>
    <scope>NUCLEOTIDE SEQUENCE [LARGE SCALE GENOMIC DNA]</scope>
    <source>
        <strain evidence="6 7">025E</strain>
    </source>
</reference>
<organism evidence="6 7">
    <name type="scientific">Trypanosoma conorhini</name>
    <dbReference type="NCBI Taxonomy" id="83891"/>
    <lineage>
        <taxon>Eukaryota</taxon>
        <taxon>Discoba</taxon>
        <taxon>Euglenozoa</taxon>
        <taxon>Kinetoplastea</taxon>
        <taxon>Metakinetoplastina</taxon>
        <taxon>Trypanosomatida</taxon>
        <taxon>Trypanosomatidae</taxon>
        <taxon>Trypanosoma</taxon>
    </lineage>
</organism>
<evidence type="ECO:0000256" key="4">
    <source>
        <dbReference type="ARBA" id="ARBA00023242"/>
    </source>
</evidence>
<comment type="caution">
    <text evidence="6">The sequence shown here is derived from an EMBL/GenBank/DDBJ whole genome shotgun (WGS) entry which is preliminary data.</text>
</comment>
<dbReference type="PANTHER" id="PTHR14577:SF0">
    <property type="entry name" value="NUCLEOLAR PROTEIN 12"/>
    <property type="match status" value="1"/>
</dbReference>
<dbReference type="GO" id="GO:0019843">
    <property type="term" value="F:rRNA binding"/>
    <property type="evidence" value="ECO:0007669"/>
    <property type="project" value="TreeGrafter"/>
</dbReference>
<evidence type="ECO:0000256" key="2">
    <source>
        <dbReference type="ARBA" id="ARBA00007175"/>
    </source>
</evidence>
<evidence type="ECO:0000256" key="3">
    <source>
        <dbReference type="ARBA" id="ARBA00023054"/>
    </source>
</evidence>
<dbReference type="OrthoDB" id="273406at2759"/>
<keyword evidence="4" id="KW-0539">Nucleus</keyword>
<sequence length="285" mass="32004">MNSGAAAGEEGGNNKKKREKKGFKVDRLERFQRKHLNRASINDARRNGGGGNVKRVKAIKFDEDARREYLLTMHKCKNERRVKAFVDARQKMKRDNARVRHAQREEARQAYNRFAAVPILPNFTYQLPQDDGDVGSESEADPRGEGDADDLSSRRRRSLLAAEKTVHVMPTAMRGEDGEAAVPGRKTHLDDEFVTVEVKPLFARARKAGGDGVAAAPQLPANDFSDLPAVVEQELLRLSKETKGPAKTKPRVRMLKELAKIRKIKKHSQKGHGKKTAKGKKKNRR</sequence>
<feature type="region of interest" description="Disordered" evidence="5">
    <location>
        <begin position="259"/>
        <end position="285"/>
    </location>
</feature>
<dbReference type="InterPro" id="IPR019186">
    <property type="entry name" value="Nucleolar_protein_12"/>
</dbReference>
<dbReference type="Pfam" id="PF09805">
    <property type="entry name" value="Nop25"/>
    <property type="match status" value="1"/>
</dbReference>
<dbReference type="EMBL" id="MKKU01001403">
    <property type="protein sequence ID" value="RNE95612.1"/>
    <property type="molecule type" value="Genomic_DNA"/>
</dbReference>
<dbReference type="AlphaFoldDB" id="A0A422MQW5"/>
<feature type="compositionally biased region" description="Acidic residues" evidence="5">
    <location>
        <begin position="130"/>
        <end position="139"/>
    </location>
</feature>
<comment type="subcellular location">
    <subcellularLocation>
        <location evidence="1">Nucleus</location>
        <location evidence="1">Nucleolus</location>
    </subcellularLocation>
</comment>
<comment type="similarity">
    <text evidence="2">Belongs to the RRP17 family.</text>
</comment>
<evidence type="ECO:0000256" key="5">
    <source>
        <dbReference type="SAM" id="MobiDB-lite"/>
    </source>
</evidence>
<dbReference type="Proteomes" id="UP000284403">
    <property type="component" value="Unassembled WGS sequence"/>
</dbReference>
<name>A0A422MQW5_9TRYP</name>
<accession>A0A422MQW5</accession>
<proteinExistence type="inferred from homology"/>
<protein>
    <recommendedName>
        <fullName evidence="8">Nucleolar protein 12</fullName>
    </recommendedName>
</protein>
<feature type="compositionally biased region" description="Basic residues" evidence="5">
    <location>
        <begin position="261"/>
        <end position="285"/>
    </location>
</feature>
<dbReference type="GO" id="GO:0005730">
    <property type="term" value="C:nucleolus"/>
    <property type="evidence" value="ECO:0007669"/>
    <property type="project" value="UniProtKB-SubCell"/>
</dbReference>
<evidence type="ECO:0000313" key="7">
    <source>
        <dbReference type="Proteomes" id="UP000284403"/>
    </source>
</evidence>
<evidence type="ECO:0000256" key="1">
    <source>
        <dbReference type="ARBA" id="ARBA00004604"/>
    </source>
</evidence>
<evidence type="ECO:0008006" key="8">
    <source>
        <dbReference type="Google" id="ProtNLM"/>
    </source>
</evidence>